<evidence type="ECO:0000313" key="3">
    <source>
        <dbReference type="Proteomes" id="UP000663848"/>
    </source>
</evidence>
<reference evidence="2" key="1">
    <citation type="submission" date="2021-02" db="EMBL/GenBank/DDBJ databases">
        <authorList>
            <person name="Nowell W R."/>
        </authorList>
    </citation>
    <scope>NUCLEOTIDE SEQUENCE</scope>
</reference>
<feature type="non-terminal residue" evidence="2">
    <location>
        <position position="1"/>
    </location>
</feature>
<comment type="caution">
    <text evidence="2">The sequence shown here is derived from an EMBL/GenBank/DDBJ whole genome shotgun (WGS) entry which is preliminary data.</text>
</comment>
<dbReference type="EMBL" id="CAJOBR010053768">
    <property type="protein sequence ID" value="CAF5057017.1"/>
    <property type="molecule type" value="Genomic_DNA"/>
</dbReference>
<evidence type="ECO:0000313" key="2">
    <source>
        <dbReference type="EMBL" id="CAF5057017.1"/>
    </source>
</evidence>
<feature type="compositionally biased region" description="Polar residues" evidence="1">
    <location>
        <begin position="35"/>
        <end position="47"/>
    </location>
</feature>
<dbReference type="AlphaFoldDB" id="A0A822CYM7"/>
<evidence type="ECO:0000256" key="1">
    <source>
        <dbReference type="SAM" id="MobiDB-lite"/>
    </source>
</evidence>
<name>A0A822CYM7_9BILA</name>
<accession>A0A822CYM7</accession>
<protein>
    <submittedName>
        <fullName evidence="2">Uncharacterized protein</fullName>
    </submittedName>
</protein>
<feature type="region of interest" description="Disordered" evidence="1">
    <location>
        <begin position="1"/>
        <end position="48"/>
    </location>
</feature>
<gene>
    <name evidence="2" type="ORF">QYT958_LOCUS42424</name>
</gene>
<proteinExistence type="predicted"/>
<sequence>DIGIPTRSSHHTNPAFNYDQSHHVNSKPVLRRANTEPQPTLINSSNDSENERIYLNQMHECHHYASIDLDDSITSGSNEEERV</sequence>
<dbReference type="Proteomes" id="UP000663848">
    <property type="component" value="Unassembled WGS sequence"/>
</dbReference>
<organism evidence="2 3">
    <name type="scientific">Rotaria socialis</name>
    <dbReference type="NCBI Taxonomy" id="392032"/>
    <lineage>
        <taxon>Eukaryota</taxon>
        <taxon>Metazoa</taxon>
        <taxon>Spiralia</taxon>
        <taxon>Gnathifera</taxon>
        <taxon>Rotifera</taxon>
        <taxon>Eurotatoria</taxon>
        <taxon>Bdelloidea</taxon>
        <taxon>Philodinida</taxon>
        <taxon>Philodinidae</taxon>
        <taxon>Rotaria</taxon>
    </lineage>
</organism>